<proteinExistence type="predicted"/>
<dbReference type="EMBL" id="LS991953">
    <property type="protein sequence ID" value="SYV93564.1"/>
    <property type="molecule type" value="Genomic_DNA"/>
</dbReference>
<accession>A0A3B0PJ91</accession>
<reference evidence="2" key="1">
    <citation type="submission" date="2018-06" db="EMBL/GenBank/DDBJ databases">
        <authorList>
            <consortium name="Pathogen Informatics"/>
        </authorList>
    </citation>
    <scope>NUCLEOTIDE SEQUENCE [LARGE SCALE GENOMIC DNA]</scope>
    <source>
        <strain evidence="2">NCTC10124</strain>
    </source>
</reference>
<organism evidence="1 2">
    <name type="scientific">Mycoplasmopsis synoviae</name>
    <name type="common">Mycoplasma synoviae</name>
    <dbReference type="NCBI Taxonomy" id="2109"/>
    <lineage>
        <taxon>Bacteria</taxon>
        <taxon>Bacillati</taxon>
        <taxon>Mycoplasmatota</taxon>
        <taxon>Mycoplasmoidales</taxon>
        <taxon>Metamycoplasmataceae</taxon>
        <taxon>Mycoplasmopsis</taxon>
    </lineage>
</organism>
<feature type="non-terminal residue" evidence="1">
    <location>
        <position position="57"/>
    </location>
</feature>
<name>A0A3B0PJ91_MYCSY</name>
<dbReference type="Proteomes" id="UP000259328">
    <property type="component" value="Chromosome"/>
</dbReference>
<sequence length="57" mass="6389">MALSNTVVAVKAKIVTIDVKNIDVPNENNFQKLLKISDALNLVVIFLLLNKLLNILW</sequence>
<dbReference type="AlphaFoldDB" id="A0A3B0PJ91"/>
<gene>
    <name evidence="1" type="ORF">NCTC10124_01318</name>
</gene>
<protein>
    <submittedName>
        <fullName evidence="1">Uncharacterized protein</fullName>
    </submittedName>
</protein>
<evidence type="ECO:0000313" key="2">
    <source>
        <dbReference type="Proteomes" id="UP000259328"/>
    </source>
</evidence>
<evidence type="ECO:0000313" key="1">
    <source>
        <dbReference type="EMBL" id="SYV93564.1"/>
    </source>
</evidence>